<accession>A0A8H5TXV0</accession>
<keyword evidence="8" id="KW-0489">Methyltransferase</keyword>
<gene>
    <name evidence="8" type="ORF">FCIRC_6856</name>
</gene>
<protein>
    <submittedName>
        <fullName evidence="8">Pisatin demethylase cytochrome P450</fullName>
    </submittedName>
</protein>
<keyword evidence="4 5" id="KW-0408">Iron</keyword>
<dbReference type="GO" id="GO:0005506">
    <property type="term" value="F:iron ion binding"/>
    <property type="evidence" value="ECO:0007669"/>
    <property type="project" value="InterPro"/>
</dbReference>
<dbReference type="Proteomes" id="UP000572754">
    <property type="component" value="Unassembled WGS sequence"/>
</dbReference>
<dbReference type="GO" id="GO:0004497">
    <property type="term" value="F:monooxygenase activity"/>
    <property type="evidence" value="ECO:0007669"/>
    <property type="project" value="UniProtKB-KW"/>
</dbReference>
<name>A0A8H5TXV0_FUSCI</name>
<keyword evidence="2 5" id="KW-0349">Heme</keyword>
<dbReference type="InterPro" id="IPR050121">
    <property type="entry name" value="Cytochrome_P450_monoxygenase"/>
</dbReference>
<dbReference type="InterPro" id="IPR002401">
    <property type="entry name" value="Cyt_P450_E_grp-I"/>
</dbReference>
<sequence length="604" mass="66035">MTQLTKLLFILAAASTTLGAPTMKPRQLAGEGSFFDSVFSGTDNGVCYGVENAEDNAATLLGQETADKIATGAAADLHAVGQGKATDLVQTGGDNIDGQLTQDAATLGAQVGGDEEDVLERMVDMVPSPFKALVPPDGHSVGILGKFGKVLSSMLTVIYTRNMVCSVFRYAPNRYSFSDLEAVKVIYGLGTSFPKSPWDIPWGNPGSNNLFNERSLAKHAHGRKQYQSTYSMSSLVNYEAFVDECAELLKNRLSELCAAGQAFDMHHWLQCYAFDVIGMITYGKRLGFLDSGEDVGNVINALGEILGYSTIVGIVFPTLHNIIVPVMNFFAGSKGQGGAYVTAFTEARISETQSNPKAVILDDSDASTQSFLMKFLAKNTSKPDAFTSSHVISGCLINMIAGSDTTAISLSAVLYYLLKNPSCMDKLREEVDTFTANGQLSTYVTYKESQGMPYLQAVIKEALRLHPATGLPLERVVPKDGATILGRFFPEGAVVGINTWVAHRDRSVFGQDADSFSPERWLQDDEERVALMNRFWMPFGIGSRTCIGRHISMLEMCKLIPALVRDFDFALDDNLLRNEWKTQNYWFVKPLDFQVWVKPRTSAG</sequence>
<evidence type="ECO:0000256" key="3">
    <source>
        <dbReference type="ARBA" id="ARBA00022723"/>
    </source>
</evidence>
<feature type="binding site" description="axial binding residue" evidence="5">
    <location>
        <position position="546"/>
    </location>
    <ligand>
        <name>heme</name>
        <dbReference type="ChEBI" id="CHEBI:30413"/>
    </ligand>
    <ligandPart>
        <name>Fe</name>
        <dbReference type="ChEBI" id="CHEBI:18248"/>
    </ligandPart>
</feature>
<keyword evidence="7" id="KW-0732">Signal</keyword>
<keyword evidence="6" id="KW-0503">Monooxygenase</keyword>
<evidence type="ECO:0000256" key="2">
    <source>
        <dbReference type="ARBA" id="ARBA00022617"/>
    </source>
</evidence>
<dbReference type="GO" id="GO:0020037">
    <property type="term" value="F:heme binding"/>
    <property type="evidence" value="ECO:0007669"/>
    <property type="project" value="InterPro"/>
</dbReference>
<keyword evidence="8" id="KW-0808">Transferase</keyword>
<dbReference type="AlphaFoldDB" id="A0A8H5TXV0"/>
<evidence type="ECO:0000313" key="9">
    <source>
        <dbReference type="Proteomes" id="UP000572754"/>
    </source>
</evidence>
<reference evidence="9" key="1">
    <citation type="journal article" date="2020" name="BMC Genomics">
        <title>Correction to: Identification and distribution of gene clusters required for synthesis of sphingolipid metabolism inhibitors in diverse species of the filamentous fungus Fusarium.</title>
        <authorList>
            <person name="Kim H.S."/>
            <person name="Lohmar J.M."/>
            <person name="Busman M."/>
            <person name="Brown D.W."/>
            <person name="Naumann T.A."/>
            <person name="Divon H.H."/>
            <person name="Lysoe E."/>
            <person name="Uhlig S."/>
            <person name="Proctor R.H."/>
        </authorList>
    </citation>
    <scope>NUCLEOTIDE SEQUENCE [LARGE SCALE GENOMIC DNA]</scope>
    <source>
        <strain evidence="9">NRRL 25331</strain>
    </source>
</reference>
<dbReference type="Pfam" id="PF00067">
    <property type="entry name" value="p450"/>
    <property type="match status" value="1"/>
</dbReference>
<feature type="chain" id="PRO_5034634572" evidence="7">
    <location>
        <begin position="20"/>
        <end position="604"/>
    </location>
</feature>
<comment type="cofactor">
    <cofactor evidence="1 5">
        <name>heme</name>
        <dbReference type="ChEBI" id="CHEBI:30413"/>
    </cofactor>
</comment>
<dbReference type="GO" id="GO:0016705">
    <property type="term" value="F:oxidoreductase activity, acting on paired donors, with incorporation or reduction of molecular oxygen"/>
    <property type="evidence" value="ECO:0007669"/>
    <property type="project" value="InterPro"/>
</dbReference>
<dbReference type="GO" id="GO:0032259">
    <property type="term" value="P:methylation"/>
    <property type="evidence" value="ECO:0007669"/>
    <property type="project" value="UniProtKB-KW"/>
</dbReference>
<dbReference type="SUPFAM" id="SSF48264">
    <property type="entry name" value="Cytochrome P450"/>
    <property type="match status" value="1"/>
</dbReference>
<evidence type="ECO:0000256" key="6">
    <source>
        <dbReference type="RuleBase" id="RU000461"/>
    </source>
</evidence>
<comment type="caution">
    <text evidence="8">The sequence shown here is derived from an EMBL/GenBank/DDBJ whole genome shotgun (WGS) entry which is preliminary data.</text>
</comment>
<dbReference type="GO" id="GO:0008168">
    <property type="term" value="F:methyltransferase activity"/>
    <property type="evidence" value="ECO:0007669"/>
    <property type="project" value="UniProtKB-KW"/>
</dbReference>
<feature type="signal peptide" evidence="7">
    <location>
        <begin position="1"/>
        <end position="19"/>
    </location>
</feature>
<evidence type="ECO:0000256" key="1">
    <source>
        <dbReference type="ARBA" id="ARBA00001971"/>
    </source>
</evidence>
<dbReference type="PROSITE" id="PS00086">
    <property type="entry name" value="CYTOCHROME_P450"/>
    <property type="match status" value="1"/>
</dbReference>
<dbReference type="PRINTS" id="PR00385">
    <property type="entry name" value="P450"/>
</dbReference>
<dbReference type="InterPro" id="IPR017972">
    <property type="entry name" value="Cyt_P450_CS"/>
</dbReference>
<comment type="similarity">
    <text evidence="6">Belongs to the cytochrome P450 family.</text>
</comment>
<evidence type="ECO:0000256" key="4">
    <source>
        <dbReference type="ARBA" id="ARBA00023004"/>
    </source>
</evidence>
<dbReference type="PRINTS" id="PR00463">
    <property type="entry name" value="EP450I"/>
</dbReference>
<evidence type="ECO:0000313" key="8">
    <source>
        <dbReference type="EMBL" id="KAF5677129.1"/>
    </source>
</evidence>
<organism evidence="8 9">
    <name type="scientific">Fusarium circinatum</name>
    <name type="common">Pitch canker fungus</name>
    <name type="synonym">Gibberella circinata</name>
    <dbReference type="NCBI Taxonomy" id="48490"/>
    <lineage>
        <taxon>Eukaryota</taxon>
        <taxon>Fungi</taxon>
        <taxon>Dikarya</taxon>
        <taxon>Ascomycota</taxon>
        <taxon>Pezizomycotina</taxon>
        <taxon>Sordariomycetes</taxon>
        <taxon>Hypocreomycetidae</taxon>
        <taxon>Hypocreales</taxon>
        <taxon>Nectriaceae</taxon>
        <taxon>Fusarium</taxon>
        <taxon>Fusarium fujikuroi species complex</taxon>
    </lineage>
</organism>
<dbReference type="CDD" id="cd11060">
    <property type="entry name" value="CYP57A1-like"/>
    <property type="match status" value="1"/>
</dbReference>
<dbReference type="PANTHER" id="PTHR24305">
    <property type="entry name" value="CYTOCHROME P450"/>
    <property type="match status" value="1"/>
</dbReference>
<keyword evidence="3 5" id="KW-0479">Metal-binding</keyword>
<proteinExistence type="inferred from homology"/>
<dbReference type="EMBL" id="JAAQPE010000227">
    <property type="protein sequence ID" value="KAF5677129.1"/>
    <property type="molecule type" value="Genomic_DNA"/>
</dbReference>
<keyword evidence="9" id="KW-1185">Reference proteome</keyword>
<dbReference type="Gene3D" id="1.10.630.10">
    <property type="entry name" value="Cytochrome P450"/>
    <property type="match status" value="1"/>
</dbReference>
<keyword evidence="6" id="KW-0560">Oxidoreductase</keyword>
<dbReference type="InterPro" id="IPR036396">
    <property type="entry name" value="Cyt_P450_sf"/>
</dbReference>
<reference evidence="8 9" key="2">
    <citation type="submission" date="2020-05" db="EMBL/GenBank/DDBJ databases">
        <title>Identification and distribution of gene clusters putatively required for synthesis of sphingolipid metabolism inhibitors in phylogenetically diverse species of the filamentous fungus Fusarium.</title>
        <authorList>
            <person name="Kim H.-S."/>
            <person name="Busman M."/>
            <person name="Brown D.W."/>
            <person name="Divon H."/>
            <person name="Uhlig S."/>
            <person name="Proctor R.H."/>
        </authorList>
    </citation>
    <scope>NUCLEOTIDE SEQUENCE [LARGE SCALE GENOMIC DNA]</scope>
    <source>
        <strain evidence="8 9">NRRL 25331</strain>
    </source>
</reference>
<dbReference type="PANTHER" id="PTHR24305:SF188">
    <property type="entry name" value="P450, PUTATIVE (EUROFUNG)-RELATED"/>
    <property type="match status" value="1"/>
</dbReference>
<dbReference type="InterPro" id="IPR001128">
    <property type="entry name" value="Cyt_P450"/>
</dbReference>
<evidence type="ECO:0000256" key="7">
    <source>
        <dbReference type="SAM" id="SignalP"/>
    </source>
</evidence>
<evidence type="ECO:0000256" key="5">
    <source>
        <dbReference type="PIRSR" id="PIRSR602401-1"/>
    </source>
</evidence>